<protein>
    <submittedName>
        <fullName evidence="1">Integrase</fullName>
    </submittedName>
</protein>
<name>A0AAD0QWK5_PSEDL</name>
<organism evidence="1 2">
    <name type="scientific">Pseudomonas plecoglossicida</name>
    <dbReference type="NCBI Taxonomy" id="70775"/>
    <lineage>
        <taxon>Bacteria</taxon>
        <taxon>Pseudomonadati</taxon>
        <taxon>Pseudomonadota</taxon>
        <taxon>Gammaproteobacteria</taxon>
        <taxon>Pseudomonadales</taxon>
        <taxon>Pseudomonadaceae</taxon>
        <taxon>Pseudomonas</taxon>
    </lineage>
</organism>
<dbReference type="RefSeq" id="WP_016392241.1">
    <property type="nucleotide sequence ID" value="NZ_BSOM01000028.1"/>
</dbReference>
<dbReference type="GO" id="GO:0003677">
    <property type="term" value="F:DNA binding"/>
    <property type="evidence" value="ECO:0007669"/>
    <property type="project" value="InterPro"/>
</dbReference>
<dbReference type="GeneID" id="49613349"/>
<dbReference type="EMBL" id="CP031146">
    <property type="protein sequence ID" value="AXM95732.1"/>
    <property type="molecule type" value="Genomic_DNA"/>
</dbReference>
<sequence>MRKLKAVKSSYDFLQTFDQEKASAHTTAPWLLNDFSENDWKMQTNQKVPFHLAWSVQLWDGSLLTDAKNDVLLRSLKHLLIIGGNGMNEEFAMLAPSSKHMRVTYTLKLIDYLLIHAESYGLVEFGLGSLDGDHLKGMLNHLATQARSEDSVYAWKDRVTAFSTSELGKLTPSEEEALFKKYPSMLEVSDDELEDFSLGIEASEIPRVRAALMKAGVYYGNRNHGFRISTKQLSELIYSDTLRGCQTPKSALHALSFYPNERSYRREFPGVRVTTGESERLQESIYFYYRYTLIGSAALGTLELPSPSDIETIKEYVPDVNESKRFRSVPSANLLKLFRRSMEFHVEKGRMILNGFVRVAAYCKAKGLSMTQLPEAEFLNVIGPELVSLGVKKLGLSSNRRTKNRLPRKGSREKYFKDLRANHGLIELVYVYLGSIQMAVGMLMARRVDELVTLKARDCLDGSKSWLIFGLAKSTRQALGLRQRESRPIDAIAVEMIEELRRFQKLLKLPGIIDDLGDLYATPSSLGYAGLQECSTHLYNRHLDFACDYFESDLNDDGQRYYVRQHQLRRFFAIMFFYTNSFGELDTLRWMLGHRDIEHVWHYLTECLEPSDIRGAGARYFADQAKKDRLENYQNLKDLLAAKFGTTSFKLVDEQEIESYLEAMLEEGKARIEPHFYNDENGKAMKVLFIVS</sequence>
<dbReference type="SUPFAM" id="SSF56349">
    <property type="entry name" value="DNA breaking-rejoining enzymes"/>
    <property type="match status" value="1"/>
</dbReference>
<proteinExistence type="predicted"/>
<dbReference type="Proteomes" id="UP000256503">
    <property type="component" value="Chromosome"/>
</dbReference>
<accession>A0AAD0QWK5</accession>
<gene>
    <name evidence="1" type="ORF">DVB73_07960</name>
</gene>
<dbReference type="InterPro" id="IPR011010">
    <property type="entry name" value="DNA_brk_join_enz"/>
</dbReference>
<dbReference type="AlphaFoldDB" id="A0AAD0QWK5"/>
<evidence type="ECO:0000313" key="1">
    <source>
        <dbReference type="EMBL" id="AXM95732.1"/>
    </source>
</evidence>
<evidence type="ECO:0000313" key="2">
    <source>
        <dbReference type="Proteomes" id="UP000256503"/>
    </source>
</evidence>
<reference evidence="1 2" key="1">
    <citation type="submission" date="2018-07" db="EMBL/GenBank/DDBJ databases">
        <title>Complete genome sequence of a Pseudomonas plecoglossicida strain pathogenic to the marine fish, Larimichthys crocea.</title>
        <authorList>
            <person name="Tao Z."/>
        </authorList>
    </citation>
    <scope>NUCLEOTIDE SEQUENCE [LARGE SCALE GENOMIC DNA]</scope>
    <source>
        <strain evidence="1 2">XSDHY-P</strain>
    </source>
</reference>